<proteinExistence type="predicted"/>
<evidence type="ECO:0000313" key="2">
    <source>
        <dbReference type="EMBL" id="NIJ03277.1"/>
    </source>
</evidence>
<keyword evidence="3" id="KW-1185">Reference proteome</keyword>
<organism evidence="2 3">
    <name type="scientific">Paenarthrobacter ilicis</name>
    <dbReference type="NCBI Taxonomy" id="43665"/>
    <lineage>
        <taxon>Bacteria</taxon>
        <taxon>Bacillati</taxon>
        <taxon>Actinomycetota</taxon>
        <taxon>Actinomycetes</taxon>
        <taxon>Micrococcales</taxon>
        <taxon>Micrococcaceae</taxon>
        <taxon>Paenarthrobacter</taxon>
    </lineage>
</organism>
<sequence length="103" mass="9956">MTGISCWGNPGTSALTVAVEPGTGAAEPLVGAGVAVAEADDADVGALALEVVPADGEPLGDDPALVSGAGVHAEAATATLTASRANPRDRGVPKSFTGYPSWG</sequence>
<gene>
    <name evidence="2" type="ORF">FHR86_003635</name>
</gene>
<feature type="region of interest" description="Disordered" evidence="1">
    <location>
        <begin position="80"/>
        <end position="103"/>
    </location>
</feature>
<dbReference type="Proteomes" id="UP000802392">
    <property type="component" value="Unassembled WGS sequence"/>
</dbReference>
<evidence type="ECO:0000256" key="1">
    <source>
        <dbReference type="SAM" id="MobiDB-lite"/>
    </source>
</evidence>
<name>A0ABX0TL23_9MICC</name>
<accession>A0ABX0TL23</accession>
<reference evidence="2 3" key="1">
    <citation type="submission" date="2020-03" db="EMBL/GenBank/DDBJ databases">
        <title>Genomic Encyclopedia of Type Strains, Phase III (KMG-III): the genomes of soil and plant-associated and newly described type strains.</title>
        <authorList>
            <person name="Whitman W."/>
        </authorList>
    </citation>
    <scope>NUCLEOTIDE SEQUENCE [LARGE SCALE GENOMIC DNA]</scope>
    <source>
        <strain evidence="2 3">CECT 4207</strain>
    </source>
</reference>
<evidence type="ECO:0000313" key="3">
    <source>
        <dbReference type="Proteomes" id="UP000802392"/>
    </source>
</evidence>
<dbReference type="EMBL" id="JAAOZD010000010">
    <property type="protein sequence ID" value="NIJ03277.1"/>
    <property type="molecule type" value="Genomic_DNA"/>
</dbReference>
<dbReference type="RefSeq" id="WP_239528839.1">
    <property type="nucleotide sequence ID" value="NZ_BAAAVO010000011.1"/>
</dbReference>
<comment type="caution">
    <text evidence="2">The sequence shown here is derived from an EMBL/GenBank/DDBJ whole genome shotgun (WGS) entry which is preliminary data.</text>
</comment>
<protein>
    <submittedName>
        <fullName evidence="2">Uncharacterized protein</fullName>
    </submittedName>
</protein>